<dbReference type="RefSeq" id="WP_066858765.1">
    <property type="nucleotide sequence ID" value="NZ_JXMS01000041.1"/>
</dbReference>
<evidence type="ECO:0000256" key="9">
    <source>
        <dbReference type="RuleBase" id="RU363032"/>
    </source>
</evidence>
<dbReference type="Pfam" id="PF00528">
    <property type="entry name" value="BPD_transp_1"/>
    <property type="match status" value="1"/>
</dbReference>
<feature type="domain" description="ABC transmembrane type-1" evidence="10">
    <location>
        <begin position="17"/>
        <end position="206"/>
    </location>
</feature>
<dbReference type="SUPFAM" id="SSF161098">
    <property type="entry name" value="MetI-like"/>
    <property type="match status" value="1"/>
</dbReference>
<dbReference type="Gene3D" id="1.10.3720.10">
    <property type="entry name" value="MetI-like"/>
    <property type="match status" value="1"/>
</dbReference>
<evidence type="ECO:0000313" key="11">
    <source>
        <dbReference type="EMBL" id="OBQ45789.1"/>
    </source>
</evidence>
<dbReference type="InterPro" id="IPR035906">
    <property type="entry name" value="MetI-like_sf"/>
</dbReference>
<evidence type="ECO:0000256" key="8">
    <source>
        <dbReference type="ARBA" id="ARBA00023136"/>
    </source>
</evidence>
<protein>
    <submittedName>
        <fullName evidence="11">Amino acid ABC transporter permease</fullName>
    </submittedName>
</protein>
<accession>A0A1B7X8T1</accession>
<feature type="transmembrane region" description="Helical" evidence="9">
    <location>
        <begin position="20"/>
        <end position="44"/>
    </location>
</feature>
<keyword evidence="3 9" id="KW-0813">Transport</keyword>
<feature type="transmembrane region" description="Helical" evidence="9">
    <location>
        <begin position="186"/>
        <end position="205"/>
    </location>
</feature>
<dbReference type="OrthoDB" id="3181282at2"/>
<dbReference type="STRING" id="1560234.SP90_16195"/>
<evidence type="ECO:0000256" key="5">
    <source>
        <dbReference type="ARBA" id="ARBA00022692"/>
    </source>
</evidence>
<name>A0A1B7X8T1_9BACT</name>
<keyword evidence="5 9" id="KW-0812">Transmembrane</keyword>
<evidence type="ECO:0000256" key="1">
    <source>
        <dbReference type="ARBA" id="ARBA00004429"/>
    </source>
</evidence>
<evidence type="ECO:0000259" key="10">
    <source>
        <dbReference type="PROSITE" id="PS50928"/>
    </source>
</evidence>
<evidence type="ECO:0000256" key="4">
    <source>
        <dbReference type="ARBA" id="ARBA00022475"/>
    </source>
</evidence>
<organism evidence="11 12">
    <name type="scientific">Halodesulfovibrio spirochaetisodalis</name>
    <dbReference type="NCBI Taxonomy" id="1560234"/>
    <lineage>
        <taxon>Bacteria</taxon>
        <taxon>Pseudomonadati</taxon>
        <taxon>Thermodesulfobacteriota</taxon>
        <taxon>Desulfovibrionia</taxon>
        <taxon>Desulfovibrionales</taxon>
        <taxon>Desulfovibrionaceae</taxon>
        <taxon>Halodesulfovibrio</taxon>
    </lineage>
</organism>
<keyword evidence="12" id="KW-1185">Reference proteome</keyword>
<evidence type="ECO:0000256" key="3">
    <source>
        <dbReference type="ARBA" id="ARBA00022448"/>
    </source>
</evidence>
<dbReference type="InterPro" id="IPR043429">
    <property type="entry name" value="ArtM/GltK/GlnP/TcyL/YhdX-like"/>
</dbReference>
<gene>
    <name evidence="11" type="ORF">SP90_16195</name>
</gene>
<dbReference type="EMBL" id="JXMS01000041">
    <property type="protein sequence ID" value="OBQ45789.1"/>
    <property type="molecule type" value="Genomic_DNA"/>
</dbReference>
<dbReference type="NCBIfam" id="TIGR01726">
    <property type="entry name" value="HEQRo_perm_3TM"/>
    <property type="match status" value="1"/>
</dbReference>
<comment type="caution">
    <text evidence="11">The sequence shown here is derived from an EMBL/GenBank/DDBJ whole genome shotgun (WGS) entry which is preliminary data.</text>
</comment>
<evidence type="ECO:0000256" key="2">
    <source>
        <dbReference type="ARBA" id="ARBA00010072"/>
    </source>
</evidence>
<keyword evidence="8 9" id="KW-0472">Membrane</keyword>
<dbReference type="InterPro" id="IPR000515">
    <property type="entry name" value="MetI-like"/>
</dbReference>
<comment type="subcellular location">
    <subcellularLocation>
        <location evidence="1">Cell inner membrane</location>
        <topology evidence="1">Multi-pass membrane protein</topology>
    </subcellularLocation>
    <subcellularLocation>
        <location evidence="9">Cell membrane</location>
        <topology evidence="9">Multi-pass membrane protein</topology>
    </subcellularLocation>
</comment>
<dbReference type="GO" id="GO:0043190">
    <property type="term" value="C:ATP-binding cassette (ABC) transporter complex"/>
    <property type="evidence" value="ECO:0007669"/>
    <property type="project" value="InterPro"/>
</dbReference>
<keyword evidence="6" id="KW-0029">Amino-acid transport</keyword>
<dbReference type="PROSITE" id="PS50928">
    <property type="entry name" value="ABC_TM1"/>
    <property type="match status" value="1"/>
</dbReference>
<dbReference type="AlphaFoldDB" id="A0A1B7X8T1"/>
<proteinExistence type="inferred from homology"/>
<evidence type="ECO:0000256" key="7">
    <source>
        <dbReference type="ARBA" id="ARBA00022989"/>
    </source>
</evidence>
<keyword evidence="7 9" id="KW-1133">Transmembrane helix</keyword>
<dbReference type="PATRIC" id="fig|1560234.3.peg.2715"/>
<dbReference type="InterPro" id="IPR010065">
    <property type="entry name" value="AA_ABC_transptr_permease_3TM"/>
</dbReference>
<comment type="similarity">
    <text evidence="2">Belongs to the binding-protein-dependent transport system permease family. HisMQ subfamily.</text>
</comment>
<reference evidence="11 12" key="1">
    <citation type="submission" date="2015-01" db="EMBL/GenBank/DDBJ databases">
        <title>Desulfovibrio sp. JC271 draft genome sequence.</title>
        <authorList>
            <person name="Shivani Y."/>
            <person name="Subhash Y."/>
            <person name="Sasikala C."/>
            <person name="Ramana C.V."/>
        </authorList>
    </citation>
    <scope>NUCLEOTIDE SEQUENCE [LARGE SCALE GENOMIC DNA]</scope>
    <source>
        <strain evidence="11 12">JC271</strain>
    </source>
</reference>
<dbReference type="GO" id="GO:0022857">
    <property type="term" value="F:transmembrane transporter activity"/>
    <property type="evidence" value="ECO:0007669"/>
    <property type="project" value="InterPro"/>
</dbReference>
<evidence type="ECO:0000313" key="12">
    <source>
        <dbReference type="Proteomes" id="UP000091979"/>
    </source>
</evidence>
<keyword evidence="4" id="KW-1003">Cell membrane</keyword>
<sequence length="222" mass="24536">MDPFYTEQLLPAVNRGLLMSVVLIVPSAIMGQLLGIGVGCCRVFGNRLVQKLMDFYTSLFRGVPLMVQLFILYYGLPKIGIYLEPAEAAIVGFTLCSGAYNSEYVRGALLSIREGQLKAAAALGMSKFQTVLWIVVPQAFRRALPGCGNEVIYLIKYSSLAYIITCIELTGEARGIAAHTFRFTEAFMVVGAYYLFLVTIAGWLLKKFEQRLYIPGFGVIKS</sequence>
<dbReference type="CDD" id="cd06261">
    <property type="entry name" value="TM_PBP2"/>
    <property type="match status" value="1"/>
</dbReference>
<dbReference type="PANTHER" id="PTHR30614:SF0">
    <property type="entry name" value="L-CYSTINE TRANSPORT SYSTEM PERMEASE PROTEIN TCYL"/>
    <property type="match status" value="1"/>
</dbReference>
<evidence type="ECO:0000256" key="6">
    <source>
        <dbReference type="ARBA" id="ARBA00022970"/>
    </source>
</evidence>
<dbReference type="Proteomes" id="UP000091979">
    <property type="component" value="Unassembled WGS sequence"/>
</dbReference>
<dbReference type="GO" id="GO:0006865">
    <property type="term" value="P:amino acid transport"/>
    <property type="evidence" value="ECO:0007669"/>
    <property type="project" value="UniProtKB-KW"/>
</dbReference>
<dbReference type="PANTHER" id="PTHR30614">
    <property type="entry name" value="MEMBRANE COMPONENT OF AMINO ACID ABC TRANSPORTER"/>
    <property type="match status" value="1"/>
</dbReference>
<feature type="transmembrane region" description="Helical" evidence="9">
    <location>
        <begin position="56"/>
        <end position="76"/>
    </location>
</feature>